<name>A0A3S4U1S6_9PAST</name>
<feature type="transmembrane region" description="Helical" evidence="1">
    <location>
        <begin position="33"/>
        <end position="50"/>
    </location>
</feature>
<evidence type="ECO:0000313" key="2">
    <source>
        <dbReference type="EMBL" id="VEH67805.1"/>
    </source>
</evidence>
<protein>
    <submittedName>
        <fullName evidence="2">Uncharacterized protein</fullName>
    </submittedName>
</protein>
<keyword evidence="1" id="KW-0472">Membrane</keyword>
<evidence type="ECO:0000313" key="3">
    <source>
        <dbReference type="Proteomes" id="UP000278733"/>
    </source>
</evidence>
<reference evidence="2 3" key="1">
    <citation type="submission" date="2018-12" db="EMBL/GenBank/DDBJ databases">
        <authorList>
            <consortium name="Pathogen Informatics"/>
        </authorList>
    </citation>
    <scope>NUCLEOTIDE SEQUENCE [LARGE SCALE GENOMIC DNA]</scope>
    <source>
        <strain evidence="2 3">NCTC8284</strain>
    </source>
</reference>
<dbReference type="AlphaFoldDB" id="A0A3S4U1S6"/>
<dbReference type="Proteomes" id="UP000278733">
    <property type="component" value="Chromosome"/>
</dbReference>
<organism evidence="2 3">
    <name type="scientific">Rodentibacter pneumotropicus</name>
    <dbReference type="NCBI Taxonomy" id="758"/>
    <lineage>
        <taxon>Bacteria</taxon>
        <taxon>Pseudomonadati</taxon>
        <taxon>Pseudomonadota</taxon>
        <taxon>Gammaproteobacteria</taxon>
        <taxon>Pasteurellales</taxon>
        <taxon>Pasteurellaceae</taxon>
        <taxon>Rodentibacter</taxon>
    </lineage>
</organism>
<evidence type="ECO:0000256" key="1">
    <source>
        <dbReference type="SAM" id="Phobius"/>
    </source>
</evidence>
<proteinExistence type="predicted"/>
<keyword evidence="1" id="KW-0812">Transmembrane</keyword>
<keyword evidence="1" id="KW-1133">Transmembrane helix</keyword>
<dbReference type="KEGG" id="rpne:NCTC8284_03013"/>
<dbReference type="EMBL" id="LR134405">
    <property type="protein sequence ID" value="VEH67805.1"/>
    <property type="molecule type" value="Genomic_DNA"/>
</dbReference>
<accession>A0A3S4U1S6</accession>
<gene>
    <name evidence="2" type="ORF">NCTC8284_03013</name>
</gene>
<sequence>MQNELTKKEQHLMRRWFRKTDENAIELKEKRWGWIKIILGLILMGGGIMIY</sequence>